<evidence type="ECO:0000256" key="1">
    <source>
        <dbReference type="SAM" id="MobiDB-lite"/>
    </source>
</evidence>
<feature type="compositionally biased region" description="Low complexity" evidence="1">
    <location>
        <begin position="230"/>
        <end position="285"/>
    </location>
</feature>
<dbReference type="EMBL" id="CP012333">
    <property type="protein sequence ID" value="AKV02547.1"/>
    <property type="molecule type" value="Genomic_DNA"/>
</dbReference>
<evidence type="ECO:0000256" key="2">
    <source>
        <dbReference type="SAM" id="SignalP"/>
    </source>
</evidence>
<accession>A0A0K1QA49</accession>
<reference evidence="3 4" key="1">
    <citation type="submission" date="2015-08" db="EMBL/GenBank/DDBJ databases">
        <authorList>
            <person name="Babu N.S."/>
            <person name="Beckwith C.J."/>
            <person name="Beseler K.G."/>
            <person name="Brison A."/>
            <person name="Carone J.V."/>
            <person name="Caskin T.P."/>
            <person name="Diamond M."/>
            <person name="Durham M.E."/>
            <person name="Foxe J.M."/>
            <person name="Go M."/>
            <person name="Henderson B.A."/>
            <person name="Jones I.B."/>
            <person name="McGettigan J.A."/>
            <person name="Micheletti S.J."/>
            <person name="Nasrallah M.E."/>
            <person name="Ortiz D."/>
            <person name="Piller C.R."/>
            <person name="Privatt S.R."/>
            <person name="Schneider S.L."/>
            <person name="Sharp S."/>
            <person name="Smith T.C."/>
            <person name="Stanton J.D."/>
            <person name="Ullery H.E."/>
            <person name="Wilson R.J."/>
            <person name="Serrano M.G."/>
            <person name="Buck G."/>
            <person name="Lee V."/>
            <person name="Wang Y."/>
            <person name="Carvalho R."/>
            <person name="Voegtly L."/>
            <person name="Shi R."/>
            <person name="Duckworth R."/>
            <person name="Johnson A."/>
            <person name="Loviza R."/>
            <person name="Walstead R."/>
            <person name="Shah Z."/>
            <person name="Kiflezghi M."/>
            <person name="Wade K."/>
            <person name="Ball S.L."/>
            <person name="Bradley K.W."/>
            <person name="Asai D.J."/>
            <person name="Bowman C.A."/>
            <person name="Russell D.A."/>
            <person name="Pope W.H."/>
            <person name="Jacobs-Sera D."/>
            <person name="Hendrix R.W."/>
            <person name="Hatfull G.F."/>
        </authorList>
    </citation>
    <scope>NUCLEOTIDE SEQUENCE [LARGE SCALE GENOMIC DNA]</scope>
    <source>
        <strain evidence="3 4">DSM 27648</strain>
    </source>
</reference>
<dbReference type="OrthoDB" id="9791995at2"/>
<name>A0A0K1QA49_9BACT</name>
<organism evidence="3 4">
    <name type="scientific">Labilithrix luteola</name>
    <dbReference type="NCBI Taxonomy" id="1391654"/>
    <lineage>
        <taxon>Bacteria</taxon>
        <taxon>Pseudomonadati</taxon>
        <taxon>Myxococcota</taxon>
        <taxon>Polyangia</taxon>
        <taxon>Polyangiales</taxon>
        <taxon>Labilitrichaceae</taxon>
        <taxon>Labilithrix</taxon>
    </lineage>
</organism>
<dbReference type="RefSeq" id="WP_146653452.1">
    <property type="nucleotide sequence ID" value="NZ_CP012333.1"/>
</dbReference>
<gene>
    <name evidence="3" type="ORF">AKJ09_09210</name>
</gene>
<dbReference type="STRING" id="1391654.AKJ09_09210"/>
<dbReference type="PROSITE" id="PS51257">
    <property type="entry name" value="PROKAR_LIPOPROTEIN"/>
    <property type="match status" value="1"/>
</dbReference>
<sequence length="285" mass="30417">MIMRRIGSAALLLVGACAFVACGGGSKGAVQTATAPGGSKDPSKWPADDRSMCDFRNKPELEVSETAGPGAIKPNVRRVYKAFGEGADYHHKSLVCREIDTNLDGIKDVVRTFNQKGEALHEEADTDYDGRIDVWAKFVDGRIAEEDVDTNHDGRPDVWKFFVDGQLQRIRRDRNGDGKPDVWEIYSKGRLERMGIDETFDGHVDRWDRDEQLKREADLAEKNAREQMEAASNDGGAPGSAAGAGAAAAGAANATNGASAAGASSNPDAGAPKNATTNAAAPKKK</sequence>
<feature type="region of interest" description="Disordered" evidence="1">
    <location>
        <begin position="223"/>
        <end position="285"/>
    </location>
</feature>
<feature type="signal peptide" evidence="2">
    <location>
        <begin position="1"/>
        <end position="23"/>
    </location>
</feature>
<evidence type="ECO:0000313" key="3">
    <source>
        <dbReference type="EMBL" id="AKV02547.1"/>
    </source>
</evidence>
<dbReference type="AlphaFoldDB" id="A0A0K1QA49"/>
<evidence type="ECO:0000313" key="4">
    <source>
        <dbReference type="Proteomes" id="UP000064967"/>
    </source>
</evidence>
<dbReference type="Proteomes" id="UP000064967">
    <property type="component" value="Chromosome"/>
</dbReference>
<keyword evidence="2" id="KW-0732">Signal</keyword>
<dbReference type="KEGG" id="llu:AKJ09_09210"/>
<feature type="chain" id="PRO_5005467121" evidence="2">
    <location>
        <begin position="24"/>
        <end position="285"/>
    </location>
</feature>
<dbReference type="Gene3D" id="3.90.930.1">
    <property type="match status" value="1"/>
</dbReference>
<feature type="region of interest" description="Disordered" evidence="1">
    <location>
        <begin position="30"/>
        <end position="49"/>
    </location>
</feature>
<protein>
    <submittedName>
        <fullName evidence="3">Putative lipoprotein</fullName>
    </submittedName>
</protein>
<keyword evidence="4" id="KW-1185">Reference proteome</keyword>
<proteinExistence type="predicted"/>
<keyword evidence="3" id="KW-0449">Lipoprotein</keyword>